<keyword evidence="5" id="KW-1185">Reference proteome</keyword>
<sequence length="193" mass="21031">MHEIRNLGPELEPAWRACRRHALHHCGHDDRNRVSAADCLAAQVANGNPNHFVIATQDRQLQKRIMREQGGAVIFSSSNGLGMETPSALQQGEAAFKEAKTSRPSKAERETLKKVAAHVDLEADKKKKPPEIDFNIPVSTWKPKAKAPNPLAVRKKKKKDASGGGASAPAKAPESAEASAKRKRVRKSRVKAA</sequence>
<evidence type="ECO:0000256" key="2">
    <source>
        <dbReference type="SAM" id="MobiDB-lite"/>
    </source>
</evidence>
<dbReference type="Pfam" id="PF04900">
    <property type="entry name" value="Fcf1"/>
    <property type="match status" value="1"/>
</dbReference>
<keyword evidence="1" id="KW-0539">Nucleus</keyword>
<reference evidence="4" key="1">
    <citation type="submission" date="2021-01" db="EMBL/GenBank/DDBJ databases">
        <authorList>
            <person name="Eckstrom K.M.E."/>
        </authorList>
    </citation>
    <scope>NUCLEOTIDE SEQUENCE</scope>
    <source>
        <strain evidence="4">UVCC 0001</strain>
    </source>
</reference>
<evidence type="ECO:0000313" key="4">
    <source>
        <dbReference type="EMBL" id="KAK2077438.1"/>
    </source>
</evidence>
<feature type="domain" description="UTP23 sensor motif region" evidence="3">
    <location>
        <begin position="142"/>
        <end position="158"/>
    </location>
</feature>
<evidence type="ECO:0000256" key="1">
    <source>
        <dbReference type="ARBA" id="ARBA00023242"/>
    </source>
</evidence>
<evidence type="ECO:0000313" key="5">
    <source>
        <dbReference type="Proteomes" id="UP001255856"/>
    </source>
</evidence>
<dbReference type="Gene3D" id="3.40.50.1010">
    <property type="entry name" value="5'-nuclease"/>
    <property type="match status" value="1"/>
</dbReference>
<feature type="compositionally biased region" description="Low complexity" evidence="2">
    <location>
        <begin position="167"/>
        <end position="178"/>
    </location>
</feature>
<feature type="region of interest" description="Disordered" evidence="2">
    <location>
        <begin position="126"/>
        <end position="193"/>
    </location>
</feature>
<dbReference type="PANTHER" id="PTHR12416">
    <property type="entry name" value="RRNA-PROCESSING PROTEIN UTP23 HOMOLOG"/>
    <property type="match status" value="1"/>
</dbReference>
<gene>
    <name evidence="4" type="ORF">QBZ16_004283</name>
</gene>
<dbReference type="EMBL" id="JASFZW010000006">
    <property type="protein sequence ID" value="KAK2077438.1"/>
    <property type="molecule type" value="Genomic_DNA"/>
</dbReference>
<dbReference type="InterPro" id="IPR006984">
    <property type="entry name" value="Fcf1/UTP23"/>
</dbReference>
<proteinExistence type="predicted"/>
<dbReference type="Proteomes" id="UP001255856">
    <property type="component" value="Unassembled WGS sequence"/>
</dbReference>
<dbReference type="Pfam" id="PF24779">
    <property type="entry name" value="UTP23_sensor"/>
    <property type="match status" value="1"/>
</dbReference>
<protein>
    <recommendedName>
        <fullName evidence="3">UTP23 sensor motif region domain-containing protein</fullName>
    </recommendedName>
</protein>
<comment type="caution">
    <text evidence="4">The sequence shown here is derived from an EMBL/GenBank/DDBJ whole genome shotgun (WGS) entry which is preliminary data.</text>
</comment>
<dbReference type="AlphaFoldDB" id="A0AAD9IFT9"/>
<dbReference type="InterPro" id="IPR057776">
    <property type="entry name" value="UTP23_sensor"/>
</dbReference>
<evidence type="ECO:0000259" key="3">
    <source>
        <dbReference type="Pfam" id="PF24779"/>
    </source>
</evidence>
<organism evidence="4 5">
    <name type="scientific">Prototheca wickerhamii</name>
    <dbReference type="NCBI Taxonomy" id="3111"/>
    <lineage>
        <taxon>Eukaryota</taxon>
        <taxon>Viridiplantae</taxon>
        <taxon>Chlorophyta</taxon>
        <taxon>core chlorophytes</taxon>
        <taxon>Trebouxiophyceae</taxon>
        <taxon>Chlorellales</taxon>
        <taxon>Chlorellaceae</taxon>
        <taxon>Prototheca</taxon>
    </lineage>
</organism>
<accession>A0AAD9IFT9</accession>
<dbReference type="GO" id="GO:0032040">
    <property type="term" value="C:small-subunit processome"/>
    <property type="evidence" value="ECO:0007669"/>
    <property type="project" value="InterPro"/>
</dbReference>
<feature type="compositionally biased region" description="Basic residues" evidence="2">
    <location>
        <begin position="181"/>
        <end position="193"/>
    </location>
</feature>
<name>A0AAD9IFT9_PROWI</name>